<evidence type="ECO:0000313" key="2">
    <source>
        <dbReference type="EMBL" id="VEI74727.1"/>
    </source>
</evidence>
<feature type="region of interest" description="Disordered" evidence="1">
    <location>
        <begin position="1"/>
        <end position="28"/>
    </location>
</feature>
<evidence type="ECO:0000313" key="3">
    <source>
        <dbReference type="Proteomes" id="UP000271188"/>
    </source>
</evidence>
<protein>
    <submittedName>
        <fullName evidence="2">Uncharacterized protein</fullName>
    </submittedName>
</protein>
<organism evidence="2 3">
    <name type="scientific">Mannheimia haemolytica</name>
    <name type="common">Pasteurella haemolytica</name>
    <dbReference type="NCBI Taxonomy" id="75985"/>
    <lineage>
        <taxon>Bacteria</taxon>
        <taxon>Pseudomonadati</taxon>
        <taxon>Pseudomonadota</taxon>
        <taxon>Gammaproteobacteria</taxon>
        <taxon>Pasteurellales</taxon>
        <taxon>Pasteurellaceae</taxon>
        <taxon>Mannheimia</taxon>
    </lineage>
</organism>
<gene>
    <name evidence="2" type="ORF">NCTC10643_00243</name>
</gene>
<dbReference type="Proteomes" id="UP000271188">
    <property type="component" value="Chromosome"/>
</dbReference>
<reference evidence="2" key="1">
    <citation type="submission" date="2018-12" db="EMBL/GenBank/DDBJ databases">
        <authorList>
            <consortium name="Pathogen Informatics"/>
        </authorList>
    </citation>
    <scope>NUCLEOTIDE SEQUENCE [LARGE SCALE GENOMIC DNA]</scope>
    <source>
        <strain evidence="2">NCTC10643</strain>
    </source>
</reference>
<accession>A0A3S4WVI8</accession>
<dbReference type="AlphaFoldDB" id="A0A3S4WVI8"/>
<dbReference type="RefSeq" id="WP_232019677.1">
    <property type="nucleotide sequence ID" value="NZ_LR134495.1"/>
</dbReference>
<proteinExistence type="predicted"/>
<feature type="compositionally biased region" description="Pro residues" evidence="1">
    <location>
        <begin position="9"/>
        <end position="20"/>
    </location>
</feature>
<evidence type="ECO:0000256" key="1">
    <source>
        <dbReference type="SAM" id="MobiDB-lite"/>
    </source>
</evidence>
<sequence length="86" mass="10090">MNIYDPKKSLPPRPSLPPHPNRITLRVNTEETKPNYRLCKKKNGEIVLQQMIIITEGYISHENPYPESKVEWREIETVCEDSEVNL</sequence>
<name>A0A3S4WVI8_MANHA</name>
<dbReference type="EMBL" id="LR134495">
    <property type="protein sequence ID" value="VEI74727.1"/>
    <property type="molecule type" value="Genomic_DNA"/>
</dbReference>